<dbReference type="AlphaFoldDB" id="A0A2Z5JPZ2"/>
<organism evidence="1 2">
    <name type="scientific">Streptomyces atratus</name>
    <dbReference type="NCBI Taxonomy" id="1893"/>
    <lineage>
        <taxon>Bacteria</taxon>
        <taxon>Bacillati</taxon>
        <taxon>Actinomycetota</taxon>
        <taxon>Actinomycetes</taxon>
        <taxon>Kitasatosporales</taxon>
        <taxon>Streptomycetaceae</taxon>
        <taxon>Streptomyces</taxon>
    </lineage>
</organism>
<evidence type="ECO:0000313" key="1">
    <source>
        <dbReference type="EMBL" id="AXE82531.1"/>
    </source>
</evidence>
<gene>
    <name evidence="1" type="ORF">C5746_01135</name>
</gene>
<dbReference type="Proteomes" id="UP000252698">
    <property type="component" value="Chromosome"/>
</dbReference>
<evidence type="ECO:0000313" key="2">
    <source>
        <dbReference type="Proteomes" id="UP000252698"/>
    </source>
</evidence>
<sequence length="64" mass="7300">MRGLYPDYRAVRPTGRMILYHLAGLRIRAGTTSDPPTILITRGVQAHLLELLGIDETRPRWLET</sequence>
<proteinExistence type="predicted"/>
<reference evidence="1 2" key="1">
    <citation type="journal article" date="2018" name="Front. Microbiol.">
        <title>Genome Sequencing of Streptomyces atratus SCSIOZH16 and Activation Production of Nocardamine via Metabolic Engineering.</title>
        <authorList>
            <person name="Li Y."/>
            <person name="Zhang C."/>
            <person name="Liu C."/>
            <person name="Ju J."/>
            <person name="Ma J."/>
        </authorList>
    </citation>
    <scope>NUCLEOTIDE SEQUENCE [LARGE SCALE GENOMIC DNA]</scope>
    <source>
        <strain evidence="1 2">SCSIO_ZH16</strain>
    </source>
</reference>
<dbReference type="EMBL" id="CP027306">
    <property type="protein sequence ID" value="AXE82531.1"/>
    <property type="molecule type" value="Genomic_DNA"/>
</dbReference>
<accession>A0A2Z5JPZ2</accession>
<dbReference type="KEGG" id="sata:C5746_01135"/>
<name>A0A2Z5JPZ2_STRAR</name>
<protein>
    <submittedName>
        <fullName evidence="1">Uncharacterized protein</fullName>
    </submittedName>
</protein>